<dbReference type="GO" id="GO:0008270">
    <property type="term" value="F:zinc ion binding"/>
    <property type="evidence" value="ECO:0007669"/>
    <property type="project" value="UniProtKB-KW"/>
</dbReference>
<name>A0A835CME3_APHGI</name>
<evidence type="ECO:0000313" key="7">
    <source>
        <dbReference type="Proteomes" id="UP000639338"/>
    </source>
</evidence>
<proteinExistence type="predicted"/>
<gene>
    <name evidence="6" type="ORF">HCN44_007737</name>
</gene>
<feature type="region of interest" description="Disordered" evidence="4">
    <location>
        <begin position="43"/>
        <end position="112"/>
    </location>
</feature>
<reference evidence="6 7" key="1">
    <citation type="submission" date="2020-08" db="EMBL/GenBank/DDBJ databases">
        <title>Aphidius gifuensis genome sequencing and assembly.</title>
        <authorList>
            <person name="Du Z."/>
        </authorList>
    </citation>
    <scope>NUCLEOTIDE SEQUENCE [LARGE SCALE GENOMIC DNA]</scope>
    <source>
        <strain evidence="6">YNYX2018</strain>
        <tissue evidence="6">Adults</tissue>
    </source>
</reference>
<feature type="domain" description="BED-type" evidence="5">
    <location>
        <begin position="189"/>
        <end position="221"/>
    </location>
</feature>
<evidence type="ECO:0000256" key="2">
    <source>
        <dbReference type="ARBA" id="ARBA00022771"/>
    </source>
</evidence>
<accession>A0A835CME3</accession>
<evidence type="ECO:0000259" key="5">
    <source>
        <dbReference type="Pfam" id="PF02892"/>
    </source>
</evidence>
<keyword evidence="3" id="KW-0862">Zinc</keyword>
<dbReference type="Proteomes" id="UP000639338">
    <property type="component" value="Unassembled WGS sequence"/>
</dbReference>
<evidence type="ECO:0000313" key="6">
    <source>
        <dbReference type="EMBL" id="KAF7989207.1"/>
    </source>
</evidence>
<dbReference type="GO" id="GO:0003677">
    <property type="term" value="F:DNA binding"/>
    <property type="evidence" value="ECO:0007669"/>
    <property type="project" value="InterPro"/>
</dbReference>
<protein>
    <recommendedName>
        <fullName evidence="5">BED-type domain-containing protein</fullName>
    </recommendedName>
</protein>
<evidence type="ECO:0000256" key="4">
    <source>
        <dbReference type="SAM" id="MobiDB-lite"/>
    </source>
</evidence>
<evidence type="ECO:0000256" key="3">
    <source>
        <dbReference type="ARBA" id="ARBA00022833"/>
    </source>
</evidence>
<dbReference type="AlphaFoldDB" id="A0A835CME3"/>
<feature type="region of interest" description="Disordered" evidence="4">
    <location>
        <begin position="137"/>
        <end position="169"/>
    </location>
</feature>
<feature type="compositionally biased region" description="Polar residues" evidence="4">
    <location>
        <begin position="138"/>
        <end position="152"/>
    </location>
</feature>
<keyword evidence="2" id="KW-0863">Zinc-finger</keyword>
<feature type="compositionally biased region" description="Acidic residues" evidence="4">
    <location>
        <begin position="101"/>
        <end position="111"/>
    </location>
</feature>
<feature type="compositionally biased region" description="Basic and acidic residues" evidence="4">
    <location>
        <begin position="47"/>
        <end position="67"/>
    </location>
</feature>
<dbReference type="EMBL" id="JACMRX010000005">
    <property type="protein sequence ID" value="KAF7989207.1"/>
    <property type="molecule type" value="Genomic_DNA"/>
</dbReference>
<comment type="caution">
    <text evidence="6">The sequence shown here is derived from an EMBL/GenBank/DDBJ whole genome shotgun (WGS) entry which is preliminary data.</text>
</comment>
<dbReference type="InterPro" id="IPR003656">
    <property type="entry name" value="Znf_BED"/>
</dbReference>
<keyword evidence="7" id="KW-1185">Reference proteome</keyword>
<organism evidence="6 7">
    <name type="scientific">Aphidius gifuensis</name>
    <name type="common">Parasitoid wasp</name>
    <dbReference type="NCBI Taxonomy" id="684658"/>
    <lineage>
        <taxon>Eukaryota</taxon>
        <taxon>Metazoa</taxon>
        <taxon>Ecdysozoa</taxon>
        <taxon>Arthropoda</taxon>
        <taxon>Hexapoda</taxon>
        <taxon>Insecta</taxon>
        <taxon>Pterygota</taxon>
        <taxon>Neoptera</taxon>
        <taxon>Endopterygota</taxon>
        <taxon>Hymenoptera</taxon>
        <taxon>Apocrita</taxon>
        <taxon>Ichneumonoidea</taxon>
        <taxon>Braconidae</taxon>
        <taxon>Aphidiinae</taxon>
        <taxon>Aphidius</taxon>
    </lineage>
</organism>
<dbReference type="Pfam" id="PF02892">
    <property type="entry name" value="zf-BED"/>
    <property type="match status" value="1"/>
</dbReference>
<sequence>MNEATGGLADMPVVLHNESMDIEENEPELVNVNLTETGIIAKKNRKQRSDDNKDNNYDNAIDNKDQVYKTIGNSKGSKKDSNETTYAQDGYLTGPIPLLEYPDDSDSVSSDDEGKLYIAEDPESDVDDDIPVLRISEIENNSLTEEGCQSVTPDDDDDNNPVKNSSTMTGEYPKYFTSKVIVVNNEHIKVATCQICTNTTDIRMKDSNTSGLKWHLQKQHPDIYDKINPSTKNSDQTQRSLTQYLSSQTQVQTLDPVELDMWTVEFIAKKYLPLNFFSDDCSQSFFKFLNTNGNPKSTRKEHQ</sequence>
<keyword evidence="1" id="KW-0479">Metal-binding</keyword>
<evidence type="ECO:0000256" key="1">
    <source>
        <dbReference type="ARBA" id="ARBA00022723"/>
    </source>
</evidence>